<sequence>MGSDVAESVELPFYCTVKVHRLMCLELKTLINKISHIHSDIESARPGCTSGIHVLCSFHVAVDKSKLLIQYCSESSKLYLAITADRIQMKFERVRNTLELCLSQIQNIVPSLLAAKVSDIIHDIRNAKFPLEPSEDEAGKVLLALLHRGISASSFINQLELEALQLAALRLNITSPLALLIEKRSIKRLLQKICDTDTTRKKVLKCLLYLLRKYGELICKHKTLSTHAVPKEPCHQSIEAQAKLGNEWDENPVNESGVLEPPEEFKCSISLRLMYDPVVIASGKTFERVWIQKWFNAGHTTCPKTHMRLDNVSVTPNVAIKELISQWCLKHGISIPEPHSQPMPALLSSRKTSSSSSVASFGSSMDDLCLHVSNVSFSSSDTDHDLHPSNGKTDDGLSCASPLKNANSHRYQSSMIRHGTDLTSLSKLASRPWGSQCDAVENIKKLLKDNGQSRHLAFLNSYVKPLIKFLKDAHNLCDAKAQKDGAEVLLAILSQSRDEMPLFHKDEICTFALFLDSEIMEEALEIIEVLSHQQNYASELVASGIIPSIIKFLDTGTRESRELAIKILCNLSSGDNIVYHILYLDCTSKLVRLLEDPILSSYCIKIIKALCTSEARAAVAESNPCIDSIAKLLETGTREEQEHIVDVLLSLCHEHTKYCQLANTESIIQCVVDISVNGNSRGKETAKELIMLLDHCKEDNASECSTLRADMLHDSSSHHTDNKTSSVASRFLGRKIARFLRSNH</sequence>
<dbReference type="CDD" id="cd16664">
    <property type="entry name" value="RING-Ubox_PUB"/>
    <property type="match status" value="1"/>
</dbReference>
<dbReference type="eggNOG" id="KOG0167">
    <property type="taxonomic scope" value="Eukaryota"/>
</dbReference>
<evidence type="ECO:0000256" key="2">
    <source>
        <dbReference type="ARBA" id="ARBA00004906"/>
    </source>
</evidence>
<keyword evidence="5" id="KW-0833">Ubl conjugation pathway</keyword>
<dbReference type="InterPro" id="IPR045210">
    <property type="entry name" value="RING-Ubox_PUB"/>
</dbReference>
<dbReference type="AlphaFoldDB" id="A0A067GXZ9"/>
<dbReference type="SUPFAM" id="SSF57850">
    <property type="entry name" value="RING/U-box"/>
    <property type="match status" value="1"/>
</dbReference>
<evidence type="ECO:0000313" key="7">
    <source>
        <dbReference type="EMBL" id="KDO84588.1"/>
    </source>
</evidence>
<evidence type="ECO:0000256" key="1">
    <source>
        <dbReference type="ARBA" id="ARBA00000900"/>
    </source>
</evidence>
<dbReference type="Proteomes" id="UP000027120">
    <property type="component" value="Unassembled WGS sequence"/>
</dbReference>
<dbReference type="PANTHER" id="PTHR23315:SF239">
    <property type="entry name" value="RING-TYPE E3 UBIQUITIN TRANSFERASE"/>
    <property type="match status" value="1"/>
</dbReference>
<dbReference type="GO" id="GO:0005634">
    <property type="term" value="C:nucleus"/>
    <property type="evidence" value="ECO:0000318"/>
    <property type="project" value="GO_Central"/>
</dbReference>
<feature type="domain" description="U-box" evidence="6">
    <location>
        <begin position="260"/>
        <end position="334"/>
    </location>
</feature>
<dbReference type="SMART" id="SM00504">
    <property type="entry name" value="Ubox"/>
    <property type="match status" value="1"/>
</dbReference>
<dbReference type="PROSITE" id="PS51698">
    <property type="entry name" value="U_BOX"/>
    <property type="match status" value="1"/>
</dbReference>
<dbReference type="InterPro" id="IPR036537">
    <property type="entry name" value="Adaptor_Cbl_N_dom_sf"/>
</dbReference>
<dbReference type="Pfam" id="PF04564">
    <property type="entry name" value="U-box"/>
    <property type="match status" value="1"/>
</dbReference>
<protein>
    <recommendedName>
        <fullName evidence="3">RING-type E3 ubiquitin transferase</fullName>
        <ecNumber evidence="3">2.3.2.27</ecNumber>
    </recommendedName>
</protein>
<dbReference type="Gene3D" id="3.30.40.10">
    <property type="entry name" value="Zinc/RING finger domain, C3HC4 (zinc finger)"/>
    <property type="match status" value="1"/>
</dbReference>
<accession>A0A067GXZ9</accession>
<dbReference type="EMBL" id="KK784874">
    <property type="protein sequence ID" value="KDO84588.1"/>
    <property type="molecule type" value="Genomic_DNA"/>
</dbReference>
<evidence type="ECO:0000256" key="3">
    <source>
        <dbReference type="ARBA" id="ARBA00012483"/>
    </source>
</evidence>
<dbReference type="EC" id="2.3.2.27" evidence="3"/>
<name>A0A067GXZ9_CITSI</name>
<dbReference type="UniPathway" id="UPA00143"/>
<dbReference type="Gene3D" id="1.20.930.20">
    <property type="entry name" value="Adaptor protein Cbl, N-terminal domain"/>
    <property type="match status" value="1"/>
</dbReference>
<evidence type="ECO:0000259" key="6">
    <source>
        <dbReference type="PROSITE" id="PS51698"/>
    </source>
</evidence>
<dbReference type="SUPFAM" id="SSF48371">
    <property type="entry name" value="ARM repeat"/>
    <property type="match status" value="1"/>
</dbReference>
<dbReference type="SMR" id="A0A067GXZ9"/>
<dbReference type="GO" id="GO:0061630">
    <property type="term" value="F:ubiquitin protein ligase activity"/>
    <property type="evidence" value="ECO:0007669"/>
    <property type="project" value="UniProtKB-EC"/>
</dbReference>
<dbReference type="GO" id="GO:0016567">
    <property type="term" value="P:protein ubiquitination"/>
    <property type="evidence" value="ECO:0007669"/>
    <property type="project" value="UniProtKB-UniPathway"/>
</dbReference>
<proteinExistence type="predicted"/>
<evidence type="ECO:0000256" key="4">
    <source>
        <dbReference type="ARBA" id="ARBA00022679"/>
    </source>
</evidence>
<dbReference type="InterPro" id="IPR003613">
    <property type="entry name" value="Ubox_domain"/>
</dbReference>
<dbReference type="InterPro" id="IPR016024">
    <property type="entry name" value="ARM-type_fold"/>
</dbReference>
<dbReference type="EMBL" id="KK784874">
    <property type="protein sequence ID" value="KDO84587.1"/>
    <property type="molecule type" value="Genomic_DNA"/>
</dbReference>
<organism evidence="7 8">
    <name type="scientific">Citrus sinensis</name>
    <name type="common">Sweet orange</name>
    <name type="synonym">Citrus aurantium var. sinensis</name>
    <dbReference type="NCBI Taxonomy" id="2711"/>
    <lineage>
        <taxon>Eukaryota</taxon>
        <taxon>Viridiplantae</taxon>
        <taxon>Streptophyta</taxon>
        <taxon>Embryophyta</taxon>
        <taxon>Tracheophyta</taxon>
        <taxon>Spermatophyta</taxon>
        <taxon>Magnoliopsida</taxon>
        <taxon>eudicotyledons</taxon>
        <taxon>Gunneridae</taxon>
        <taxon>Pentapetalae</taxon>
        <taxon>rosids</taxon>
        <taxon>malvids</taxon>
        <taxon>Sapindales</taxon>
        <taxon>Rutaceae</taxon>
        <taxon>Aurantioideae</taxon>
        <taxon>Citrus</taxon>
    </lineage>
</organism>
<dbReference type="Gene3D" id="1.25.10.10">
    <property type="entry name" value="Leucine-rich Repeat Variant"/>
    <property type="match status" value="1"/>
</dbReference>
<gene>
    <name evidence="7" type="ORF">CISIN_1g004582mg</name>
</gene>
<dbReference type="PANTHER" id="PTHR23315">
    <property type="entry name" value="U BOX DOMAIN-CONTAINING"/>
    <property type="match status" value="1"/>
</dbReference>
<dbReference type="GO" id="GO:0005737">
    <property type="term" value="C:cytoplasm"/>
    <property type="evidence" value="ECO:0000318"/>
    <property type="project" value="GO_Central"/>
</dbReference>
<evidence type="ECO:0000256" key="5">
    <source>
        <dbReference type="ARBA" id="ARBA00022786"/>
    </source>
</evidence>
<dbReference type="GO" id="GO:0007166">
    <property type="term" value="P:cell surface receptor signaling pathway"/>
    <property type="evidence" value="ECO:0007669"/>
    <property type="project" value="InterPro"/>
</dbReference>
<dbReference type="InterPro" id="IPR013083">
    <property type="entry name" value="Znf_RING/FYVE/PHD"/>
</dbReference>
<evidence type="ECO:0000313" key="8">
    <source>
        <dbReference type="Proteomes" id="UP000027120"/>
    </source>
</evidence>
<keyword evidence="8" id="KW-1185">Reference proteome</keyword>
<comment type="catalytic activity">
    <reaction evidence="1">
        <text>S-ubiquitinyl-[E2 ubiquitin-conjugating enzyme]-L-cysteine + [acceptor protein]-L-lysine = [E2 ubiquitin-conjugating enzyme]-L-cysteine + N(6)-ubiquitinyl-[acceptor protein]-L-lysine.</text>
        <dbReference type="EC" id="2.3.2.27"/>
    </reaction>
</comment>
<dbReference type="InterPro" id="IPR011989">
    <property type="entry name" value="ARM-like"/>
</dbReference>
<comment type="pathway">
    <text evidence="2">Protein modification; protein ubiquitination.</text>
</comment>
<keyword evidence="4" id="KW-0808">Transferase</keyword>
<reference evidence="7 8" key="1">
    <citation type="submission" date="2014-04" db="EMBL/GenBank/DDBJ databases">
        <authorList>
            <consortium name="International Citrus Genome Consortium"/>
            <person name="Gmitter F."/>
            <person name="Chen C."/>
            <person name="Farmerie W."/>
            <person name="Harkins T."/>
            <person name="Desany B."/>
            <person name="Mohiuddin M."/>
            <person name="Kodira C."/>
            <person name="Borodovsky M."/>
            <person name="Lomsadze A."/>
            <person name="Burns P."/>
            <person name="Jenkins J."/>
            <person name="Prochnik S."/>
            <person name="Shu S."/>
            <person name="Chapman J."/>
            <person name="Pitluck S."/>
            <person name="Schmutz J."/>
            <person name="Rokhsar D."/>
        </authorList>
    </citation>
    <scope>NUCLEOTIDE SEQUENCE</scope>
</reference>